<proteinExistence type="inferred from homology"/>
<dbReference type="PANTHER" id="PTHR33865:SF3">
    <property type="entry name" value="PROTEIN FAM183B"/>
    <property type="match status" value="1"/>
</dbReference>
<dbReference type="Proteomes" id="UP000694545">
    <property type="component" value="Unplaced"/>
</dbReference>
<evidence type="ECO:0000256" key="4">
    <source>
        <dbReference type="ARBA" id="ARBA00023212"/>
    </source>
</evidence>
<evidence type="ECO:0000256" key="7">
    <source>
        <dbReference type="SAM" id="MobiDB-lite"/>
    </source>
</evidence>
<sequence>MRTRSEGDSGSFRTRFRRQPLQRMAGAKGASKEPLDPVSQNKIFCETIRKELRCQRLHTEYTVNPLLKVHTLTGKPMSWHDNLEEPADAKFLKIIHHAALEPTKKYTEPQTESQEIGWYSTPLVSEVSGYLWGDKCCGKLLHKY</sequence>
<keyword evidence="4" id="KW-0206">Cytoskeleton</keyword>
<dbReference type="AlphaFoldDB" id="A0A8D2KSL3"/>
<evidence type="ECO:0000256" key="1">
    <source>
        <dbReference type="ARBA" id="ARBA00004138"/>
    </source>
</evidence>
<evidence type="ECO:0000313" key="8">
    <source>
        <dbReference type="Ensembl" id="ENSVKKP00000005075.1"/>
    </source>
</evidence>
<feature type="region of interest" description="Disordered" evidence="7">
    <location>
        <begin position="1"/>
        <end position="36"/>
    </location>
</feature>
<comment type="similarity">
    <text evidence="6">Belongs to the CFAP144 family.</text>
</comment>
<comment type="subcellular location">
    <subcellularLocation>
        <location evidence="1">Cell projection</location>
        <location evidence="1">Cilium</location>
    </subcellularLocation>
    <subcellularLocation>
        <location evidence="2">Cytoplasm</location>
        <location evidence="2">Cytoskeleton</location>
    </subcellularLocation>
</comment>
<name>A0A8D2KSL3_VARKO</name>
<evidence type="ECO:0000313" key="9">
    <source>
        <dbReference type="Proteomes" id="UP000694545"/>
    </source>
</evidence>
<dbReference type="GO" id="GO:0097546">
    <property type="term" value="C:ciliary base"/>
    <property type="evidence" value="ECO:0007669"/>
    <property type="project" value="TreeGrafter"/>
</dbReference>
<protein>
    <submittedName>
        <fullName evidence="8">Family with sequence similarity 183 member A</fullName>
    </submittedName>
</protein>
<dbReference type="InterPro" id="IPR029214">
    <property type="entry name" value="CFAP144"/>
</dbReference>
<dbReference type="Ensembl" id="ENSVKKT00000005215.1">
    <property type="protein sequence ID" value="ENSVKKP00000005075.1"/>
    <property type="gene ID" value="ENSVKKG00000003769.1"/>
</dbReference>
<keyword evidence="9" id="KW-1185">Reference proteome</keyword>
<organism evidence="8 9">
    <name type="scientific">Varanus komodoensis</name>
    <name type="common">Komodo dragon</name>
    <dbReference type="NCBI Taxonomy" id="61221"/>
    <lineage>
        <taxon>Eukaryota</taxon>
        <taxon>Metazoa</taxon>
        <taxon>Chordata</taxon>
        <taxon>Craniata</taxon>
        <taxon>Vertebrata</taxon>
        <taxon>Euteleostomi</taxon>
        <taxon>Lepidosauria</taxon>
        <taxon>Squamata</taxon>
        <taxon>Bifurcata</taxon>
        <taxon>Unidentata</taxon>
        <taxon>Episquamata</taxon>
        <taxon>Toxicofera</taxon>
        <taxon>Anguimorpha</taxon>
        <taxon>Paleoanguimorpha</taxon>
        <taxon>Varanoidea</taxon>
        <taxon>Varanidae</taxon>
        <taxon>Varanus</taxon>
    </lineage>
</organism>
<reference evidence="8" key="2">
    <citation type="submission" date="2025-09" db="UniProtKB">
        <authorList>
            <consortium name="Ensembl"/>
        </authorList>
    </citation>
    <scope>IDENTIFICATION</scope>
</reference>
<evidence type="ECO:0000256" key="2">
    <source>
        <dbReference type="ARBA" id="ARBA00004245"/>
    </source>
</evidence>
<dbReference type="OMA" id="KIFCETI"/>
<evidence type="ECO:0000256" key="3">
    <source>
        <dbReference type="ARBA" id="ARBA00022490"/>
    </source>
</evidence>
<dbReference type="Pfam" id="PF14886">
    <property type="entry name" value="FAM183"/>
    <property type="match status" value="1"/>
</dbReference>
<keyword evidence="5" id="KW-0966">Cell projection</keyword>
<reference evidence="8" key="1">
    <citation type="submission" date="2025-08" db="UniProtKB">
        <authorList>
            <consortium name="Ensembl"/>
        </authorList>
    </citation>
    <scope>IDENTIFICATION</scope>
</reference>
<accession>A0A8D2KSL3</accession>
<dbReference type="PANTHER" id="PTHR33865">
    <property type="entry name" value="PROTEIN FAM183B"/>
    <property type="match status" value="1"/>
</dbReference>
<dbReference type="GO" id="GO:0005856">
    <property type="term" value="C:cytoskeleton"/>
    <property type="evidence" value="ECO:0007669"/>
    <property type="project" value="UniProtKB-SubCell"/>
</dbReference>
<evidence type="ECO:0000256" key="6">
    <source>
        <dbReference type="ARBA" id="ARBA00034777"/>
    </source>
</evidence>
<keyword evidence="3" id="KW-0963">Cytoplasm</keyword>
<evidence type="ECO:0000256" key="5">
    <source>
        <dbReference type="ARBA" id="ARBA00023273"/>
    </source>
</evidence>